<dbReference type="InterPro" id="IPR050447">
    <property type="entry name" value="Erg6_SMT_methyltransf"/>
</dbReference>
<feature type="domain" description="Methyltransferase type 11" evidence="2">
    <location>
        <begin position="25"/>
        <end position="123"/>
    </location>
</feature>
<protein>
    <submittedName>
        <fullName evidence="3">Methyltransferase domain protein</fullName>
    </submittedName>
</protein>
<gene>
    <name evidence="3" type="ORF">M125_1568</name>
</gene>
<accession>A0A015V8R9</accession>
<dbReference type="SUPFAM" id="SSF53335">
    <property type="entry name" value="S-adenosyl-L-methionine-dependent methyltransferases"/>
    <property type="match status" value="1"/>
</dbReference>
<keyword evidence="3" id="KW-0489">Methyltransferase</keyword>
<dbReference type="CDD" id="cd02440">
    <property type="entry name" value="AdoMet_MTases"/>
    <property type="match status" value="1"/>
</dbReference>
<dbReference type="PANTHER" id="PTHR44068">
    <property type="entry name" value="ZGC:194242"/>
    <property type="match status" value="1"/>
</dbReference>
<dbReference type="Gene3D" id="3.40.50.150">
    <property type="entry name" value="Vaccinia Virus protein VP39"/>
    <property type="match status" value="1"/>
</dbReference>
<name>A0A015V8R9_BACFG</name>
<comment type="caution">
    <text evidence="3">The sequence shown here is derived from an EMBL/GenBank/DDBJ whole genome shotgun (WGS) entry which is preliminary data.</text>
</comment>
<dbReference type="EMBL" id="JGDB01000030">
    <property type="protein sequence ID" value="EXY91711.1"/>
    <property type="molecule type" value="Genomic_DNA"/>
</dbReference>
<keyword evidence="1 3" id="KW-0808">Transferase</keyword>
<dbReference type="Proteomes" id="UP000020773">
    <property type="component" value="Unassembled WGS sequence"/>
</dbReference>
<dbReference type="InterPro" id="IPR029063">
    <property type="entry name" value="SAM-dependent_MTases_sf"/>
</dbReference>
<proteinExistence type="predicted"/>
<reference evidence="3 4" key="1">
    <citation type="submission" date="2014-02" db="EMBL/GenBank/DDBJ databases">
        <authorList>
            <person name="Sears C."/>
            <person name="Carroll K."/>
            <person name="Sack B.R."/>
            <person name="Qadri F."/>
            <person name="Myers L.L."/>
            <person name="Chung G.-T."/>
            <person name="Escheverria P."/>
            <person name="Fraser C.M."/>
            <person name="Sadzewicz L."/>
            <person name="Shefchek K.A."/>
            <person name="Tallon L."/>
            <person name="Das S.P."/>
            <person name="Daugherty S."/>
            <person name="Mongodin E.F."/>
        </authorList>
    </citation>
    <scope>NUCLEOTIDE SEQUENCE [LARGE SCALE GENOMIC DNA]</scope>
    <source>
        <strain evidence="4">3998T(B)3</strain>
    </source>
</reference>
<organism evidence="3 4">
    <name type="scientific">Bacteroides fragilis str. 3998T(B)3</name>
    <dbReference type="NCBI Taxonomy" id="1339316"/>
    <lineage>
        <taxon>Bacteria</taxon>
        <taxon>Pseudomonadati</taxon>
        <taxon>Bacteroidota</taxon>
        <taxon>Bacteroidia</taxon>
        <taxon>Bacteroidales</taxon>
        <taxon>Bacteroidaceae</taxon>
        <taxon>Bacteroides</taxon>
    </lineage>
</organism>
<dbReference type="GO" id="GO:0032259">
    <property type="term" value="P:methylation"/>
    <property type="evidence" value="ECO:0007669"/>
    <property type="project" value="UniProtKB-KW"/>
</dbReference>
<dbReference type="PANTHER" id="PTHR44068:SF11">
    <property type="entry name" value="GERANYL DIPHOSPHATE 2-C-METHYLTRANSFERASE"/>
    <property type="match status" value="1"/>
</dbReference>
<dbReference type="PATRIC" id="fig|1339316.3.peg.1526"/>
<evidence type="ECO:0000313" key="3">
    <source>
        <dbReference type="EMBL" id="EXY91711.1"/>
    </source>
</evidence>
<evidence type="ECO:0000313" key="4">
    <source>
        <dbReference type="Proteomes" id="UP000020773"/>
    </source>
</evidence>
<dbReference type="InterPro" id="IPR013216">
    <property type="entry name" value="Methyltransf_11"/>
</dbReference>
<dbReference type="Pfam" id="PF08241">
    <property type="entry name" value="Methyltransf_11"/>
    <property type="match status" value="1"/>
</dbReference>
<dbReference type="GO" id="GO:0008757">
    <property type="term" value="F:S-adenosylmethionine-dependent methyltransferase activity"/>
    <property type="evidence" value="ECO:0007669"/>
    <property type="project" value="InterPro"/>
</dbReference>
<dbReference type="AlphaFoldDB" id="A0A015V8R9"/>
<evidence type="ECO:0000259" key="2">
    <source>
        <dbReference type="Pfam" id="PF08241"/>
    </source>
</evidence>
<sequence>MNTGHASLAQWGMSCLQWQPEWSVLDIGCGGGANLLQILQRCPQGKAYGIDISSESVTFARKKNKKYLGTRCFIEQGGVHRLPYPDYAFDAVTAFETVYFWGNLQHAFTEVARVLKPGGSFLICCEISDPANKAWTGLVEGMEIHSCDELKAILSKSGFTDTVIFRTKKEELCLVSHRQTVRL</sequence>
<evidence type="ECO:0000256" key="1">
    <source>
        <dbReference type="ARBA" id="ARBA00022679"/>
    </source>
</evidence>